<dbReference type="InterPro" id="IPR051056">
    <property type="entry name" value="Glycosyl_Hydrolase_73"/>
</dbReference>
<proteinExistence type="predicted"/>
<dbReference type="GO" id="GO:0004040">
    <property type="term" value="F:amidase activity"/>
    <property type="evidence" value="ECO:0007669"/>
    <property type="project" value="InterPro"/>
</dbReference>
<dbReference type="Gene3D" id="2.30.30.40">
    <property type="entry name" value="SH3 Domains"/>
    <property type="match status" value="2"/>
</dbReference>
<evidence type="ECO:0008006" key="7">
    <source>
        <dbReference type="Google" id="ProtNLM"/>
    </source>
</evidence>
<feature type="domain" description="Mannosyl-glycoprotein endo-beta-N-acetylglucosamidase-like" evidence="3">
    <location>
        <begin position="187"/>
        <end position="348"/>
    </location>
</feature>
<dbReference type="SMART" id="SM00287">
    <property type="entry name" value="SH3b"/>
    <property type="match status" value="2"/>
</dbReference>
<evidence type="ECO:0000313" key="6">
    <source>
        <dbReference type="Proteomes" id="UP000612899"/>
    </source>
</evidence>
<dbReference type="Pfam" id="PF08239">
    <property type="entry name" value="SH3_3"/>
    <property type="match status" value="1"/>
</dbReference>
<dbReference type="Gene3D" id="4.10.80.30">
    <property type="entry name" value="DNA polymerase, domain 6"/>
    <property type="match status" value="1"/>
</dbReference>
<dbReference type="InterPro" id="IPR002901">
    <property type="entry name" value="MGlyc_endo_b_GlcNAc-like_dom"/>
</dbReference>
<dbReference type="PANTHER" id="PTHR33308">
    <property type="entry name" value="PEPTIDOGLYCAN HYDROLASE FLGJ"/>
    <property type="match status" value="1"/>
</dbReference>
<feature type="domain" description="SH3b" evidence="4">
    <location>
        <begin position="25"/>
        <end position="97"/>
    </location>
</feature>
<dbReference type="Gene3D" id="1.10.530.10">
    <property type="match status" value="1"/>
</dbReference>
<evidence type="ECO:0000313" key="5">
    <source>
        <dbReference type="EMBL" id="GIH05058.1"/>
    </source>
</evidence>
<accession>A0A8J3Q6P9</accession>
<dbReference type="PANTHER" id="PTHR33308:SF9">
    <property type="entry name" value="PEPTIDOGLYCAN HYDROLASE FLGJ"/>
    <property type="match status" value="1"/>
</dbReference>
<gene>
    <name evidence="5" type="ORF">Rhe02_31250</name>
</gene>
<evidence type="ECO:0000259" key="4">
    <source>
        <dbReference type="SMART" id="SM00287"/>
    </source>
</evidence>
<evidence type="ECO:0000259" key="3">
    <source>
        <dbReference type="SMART" id="SM00047"/>
    </source>
</evidence>
<dbReference type="Pfam" id="PF01832">
    <property type="entry name" value="Glucosaminidase"/>
    <property type="match status" value="1"/>
</dbReference>
<feature type="signal peptide" evidence="2">
    <location>
        <begin position="1"/>
        <end position="23"/>
    </location>
</feature>
<reference evidence="5" key="1">
    <citation type="submission" date="2021-01" db="EMBL/GenBank/DDBJ databases">
        <title>Whole genome shotgun sequence of Rhizocola hellebori NBRC 109834.</title>
        <authorList>
            <person name="Komaki H."/>
            <person name="Tamura T."/>
        </authorList>
    </citation>
    <scope>NUCLEOTIDE SEQUENCE</scope>
    <source>
        <strain evidence="5">NBRC 109834</strain>
    </source>
</reference>
<name>A0A8J3Q6P9_9ACTN</name>
<feature type="chain" id="PRO_5035188595" description="Mannosyl-glycoprotein endo-beta-N-acetylglucosamidase-like domain-containing protein" evidence="2">
    <location>
        <begin position="24"/>
        <end position="353"/>
    </location>
</feature>
<protein>
    <recommendedName>
        <fullName evidence="7">Mannosyl-glycoprotein endo-beta-N-acetylglucosamidase-like domain-containing protein</fullName>
    </recommendedName>
</protein>
<feature type="domain" description="SH3b" evidence="4">
    <location>
        <begin position="110"/>
        <end position="177"/>
    </location>
</feature>
<dbReference type="AlphaFoldDB" id="A0A8J3Q6P9"/>
<dbReference type="SMART" id="SM00047">
    <property type="entry name" value="LYZ2"/>
    <property type="match status" value="1"/>
</dbReference>
<sequence>MPVLSASLAFILILLYGAAPALAFPASGSVDSQTVLNVRSGAGTDKPILTTLPDDAAITVECQVWGQGIVGTQRSSPYWDRIGNGRYVADAFIAWAPSRPSVPWCAESGAANATVDASALNVRSGPGFGHGVLSQLPSGAAVEVTCQAWGSDVEGNSVWARVGDGRFVSDRYVAWAPRKPWLPWCGQEAVVVAPADTAAFIASAVGPAQESQRATKVPASVTIAQAILESGWGRSTLTRDDHNYFGMKCFGDPGPVALGCRDYATHECSGQDCFPTNALFRAYRDDADSYVDHGKQLATLSRYAEAMRHTAEPDRFAREIHLAGYATGSTYADKLIDLMKQHNLYRYDLAQMG</sequence>
<keyword evidence="1" id="KW-0378">Hydrolase</keyword>
<organism evidence="5 6">
    <name type="scientific">Rhizocola hellebori</name>
    <dbReference type="NCBI Taxonomy" id="1392758"/>
    <lineage>
        <taxon>Bacteria</taxon>
        <taxon>Bacillati</taxon>
        <taxon>Actinomycetota</taxon>
        <taxon>Actinomycetes</taxon>
        <taxon>Micromonosporales</taxon>
        <taxon>Micromonosporaceae</taxon>
        <taxon>Rhizocola</taxon>
    </lineage>
</organism>
<dbReference type="NCBIfam" id="NF038016">
    <property type="entry name" value="sporang_Gsm"/>
    <property type="match status" value="1"/>
</dbReference>
<comment type="caution">
    <text evidence="5">The sequence shown here is derived from an EMBL/GenBank/DDBJ whole genome shotgun (WGS) entry which is preliminary data.</text>
</comment>
<evidence type="ECO:0000256" key="1">
    <source>
        <dbReference type="ARBA" id="ARBA00022801"/>
    </source>
</evidence>
<dbReference type="Proteomes" id="UP000612899">
    <property type="component" value="Unassembled WGS sequence"/>
</dbReference>
<dbReference type="GO" id="GO:0071973">
    <property type="term" value="P:bacterial-type flagellum-dependent cell motility"/>
    <property type="evidence" value="ECO:0007669"/>
    <property type="project" value="TreeGrafter"/>
</dbReference>
<dbReference type="InterPro" id="IPR003646">
    <property type="entry name" value="SH3-like_bac-type"/>
</dbReference>
<dbReference type="RefSeq" id="WP_203908924.1">
    <property type="nucleotide sequence ID" value="NZ_BONY01000016.1"/>
</dbReference>
<keyword evidence="2" id="KW-0732">Signal</keyword>
<evidence type="ECO:0000256" key="2">
    <source>
        <dbReference type="SAM" id="SignalP"/>
    </source>
</evidence>
<dbReference type="EMBL" id="BONY01000016">
    <property type="protein sequence ID" value="GIH05058.1"/>
    <property type="molecule type" value="Genomic_DNA"/>
</dbReference>
<keyword evidence="6" id="KW-1185">Reference proteome</keyword>